<evidence type="ECO:0008006" key="4">
    <source>
        <dbReference type="Google" id="ProtNLM"/>
    </source>
</evidence>
<evidence type="ECO:0000313" key="3">
    <source>
        <dbReference type="Proteomes" id="UP001305779"/>
    </source>
</evidence>
<dbReference type="EMBL" id="JAXOVC010000009">
    <property type="protein sequence ID" value="KAK4496842.1"/>
    <property type="molecule type" value="Genomic_DNA"/>
</dbReference>
<protein>
    <recommendedName>
        <fullName evidence="4">F-box domain-containing protein</fullName>
    </recommendedName>
</protein>
<feature type="compositionally biased region" description="Basic residues" evidence="1">
    <location>
        <begin position="37"/>
        <end position="48"/>
    </location>
</feature>
<evidence type="ECO:0000256" key="1">
    <source>
        <dbReference type="SAM" id="MobiDB-lite"/>
    </source>
</evidence>
<dbReference type="Proteomes" id="UP001305779">
    <property type="component" value="Unassembled WGS sequence"/>
</dbReference>
<gene>
    <name evidence="2" type="ORF">PRZ48_011291</name>
</gene>
<sequence>MADSSEEEYSVNMMTSSEEEEHGQPAFRHVPYAEFKLHRRSARKRANAKRREDNRQPVWEPSVHRSGDWIAENPMAEADAMDSLLKQGCQCPPQHYSKTHACLIPGRRLNCLREINRWQRNRHVLETLATKLPKELVLEILEFVAVDTQPRLHLQHKRSLAGAARAIIGESPVLDQLQPLAEEAILNTSVISLNVAFQGDQRGKVAVLDDFVSTLRHPIRHFEFPIRMEIAFERQQYPAALYTSASGMGSLLSQLPRLQTLQLILRIGLSQHPRDPHRAGVTTDILNIRCRKGFSGTSTFKQSVIDLLDAARAPERGPAVSLELRYEHPDKWRAPWRPEPETWSVDAGDRPAQEVVEAADAIHQW</sequence>
<comment type="caution">
    <text evidence="2">The sequence shown here is derived from an EMBL/GenBank/DDBJ whole genome shotgun (WGS) entry which is preliminary data.</text>
</comment>
<reference evidence="2 3" key="1">
    <citation type="journal article" date="2023" name="G3 (Bethesda)">
        <title>A chromosome-level genome assembly of Zasmidium syzygii isolated from banana leaves.</title>
        <authorList>
            <person name="van Westerhoven A.C."/>
            <person name="Mehrabi R."/>
            <person name="Talebi R."/>
            <person name="Steentjes M.B.F."/>
            <person name="Corcolon B."/>
            <person name="Chong P.A."/>
            <person name="Kema G.H.J."/>
            <person name="Seidl M.F."/>
        </authorList>
    </citation>
    <scope>NUCLEOTIDE SEQUENCE [LARGE SCALE GENOMIC DNA]</scope>
    <source>
        <strain evidence="2 3">P124</strain>
    </source>
</reference>
<name>A0ABR0E5Y9_ZASCE</name>
<keyword evidence="3" id="KW-1185">Reference proteome</keyword>
<accession>A0ABR0E5Y9</accession>
<evidence type="ECO:0000313" key="2">
    <source>
        <dbReference type="EMBL" id="KAK4496842.1"/>
    </source>
</evidence>
<organism evidence="2 3">
    <name type="scientific">Zasmidium cellare</name>
    <name type="common">Wine cellar mold</name>
    <name type="synonym">Racodium cellare</name>
    <dbReference type="NCBI Taxonomy" id="395010"/>
    <lineage>
        <taxon>Eukaryota</taxon>
        <taxon>Fungi</taxon>
        <taxon>Dikarya</taxon>
        <taxon>Ascomycota</taxon>
        <taxon>Pezizomycotina</taxon>
        <taxon>Dothideomycetes</taxon>
        <taxon>Dothideomycetidae</taxon>
        <taxon>Mycosphaerellales</taxon>
        <taxon>Mycosphaerellaceae</taxon>
        <taxon>Zasmidium</taxon>
    </lineage>
</organism>
<proteinExistence type="predicted"/>
<feature type="region of interest" description="Disordered" evidence="1">
    <location>
        <begin position="1"/>
        <end position="60"/>
    </location>
</feature>